<sequence length="67" mass="7838">MLYASNFYGLKKPAGALLLVLENLFYIDAFLSMRKLLRFQPVTFLPPQKIKQGSFRRGYYRFLKSAT</sequence>
<keyword evidence="2" id="KW-1185">Reference proteome</keyword>
<protein>
    <submittedName>
        <fullName evidence="1">Uncharacterized protein</fullName>
    </submittedName>
</protein>
<dbReference type="AlphaFoldDB" id="A0A0A3YRJ1"/>
<name>A0A0A3YRJ1_9GAMM</name>
<accession>A0A0A3YRJ1</accession>
<gene>
    <name evidence="1" type="ORF">NG99_22545</name>
</gene>
<dbReference type="EMBL" id="JRUQ01000068">
    <property type="protein sequence ID" value="KGT87941.1"/>
    <property type="molecule type" value="Genomic_DNA"/>
</dbReference>
<organism evidence="1 2">
    <name type="scientific">Erwinia typographi</name>
    <dbReference type="NCBI Taxonomy" id="371042"/>
    <lineage>
        <taxon>Bacteria</taxon>
        <taxon>Pseudomonadati</taxon>
        <taxon>Pseudomonadota</taxon>
        <taxon>Gammaproteobacteria</taxon>
        <taxon>Enterobacterales</taxon>
        <taxon>Erwiniaceae</taxon>
        <taxon>Erwinia</taxon>
    </lineage>
</organism>
<evidence type="ECO:0000313" key="1">
    <source>
        <dbReference type="EMBL" id="KGT87941.1"/>
    </source>
</evidence>
<comment type="caution">
    <text evidence="1">The sequence shown here is derived from an EMBL/GenBank/DDBJ whole genome shotgun (WGS) entry which is preliminary data.</text>
</comment>
<evidence type="ECO:0000313" key="2">
    <source>
        <dbReference type="Proteomes" id="UP000030351"/>
    </source>
</evidence>
<dbReference type="Proteomes" id="UP000030351">
    <property type="component" value="Unassembled WGS sequence"/>
</dbReference>
<reference evidence="1 2" key="1">
    <citation type="submission" date="2014-10" db="EMBL/GenBank/DDBJ databases">
        <title>Genome sequence of Erwinia typographi M043b.</title>
        <authorList>
            <person name="Chan K.-G."/>
            <person name="Tan W.-S."/>
        </authorList>
    </citation>
    <scope>NUCLEOTIDE SEQUENCE [LARGE SCALE GENOMIC DNA]</scope>
    <source>
        <strain evidence="1 2">M043b</strain>
    </source>
</reference>
<proteinExistence type="predicted"/>